<dbReference type="Proteomes" id="UP001479290">
    <property type="component" value="Unassembled WGS sequence"/>
</dbReference>
<feature type="region of interest" description="Disordered" evidence="1">
    <location>
        <begin position="1"/>
        <end position="24"/>
    </location>
</feature>
<evidence type="ECO:0000256" key="1">
    <source>
        <dbReference type="SAM" id="MobiDB-lite"/>
    </source>
</evidence>
<organism evidence="2 3">
    <name type="scientific">Culter alburnus</name>
    <name type="common">Topmouth culter</name>
    <dbReference type="NCBI Taxonomy" id="194366"/>
    <lineage>
        <taxon>Eukaryota</taxon>
        <taxon>Metazoa</taxon>
        <taxon>Chordata</taxon>
        <taxon>Craniata</taxon>
        <taxon>Vertebrata</taxon>
        <taxon>Euteleostomi</taxon>
        <taxon>Actinopterygii</taxon>
        <taxon>Neopterygii</taxon>
        <taxon>Teleostei</taxon>
        <taxon>Ostariophysi</taxon>
        <taxon>Cypriniformes</taxon>
        <taxon>Xenocyprididae</taxon>
        <taxon>Xenocypridinae</taxon>
        <taxon>Culter</taxon>
    </lineage>
</organism>
<gene>
    <name evidence="2" type="ORF">ABG768_016707</name>
</gene>
<comment type="caution">
    <text evidence="2">The sequence shown here is derived from an EMBL/GenBank/DDBJ whole genome shotgun (WGS) entry which is preliminary data.</text>
</comment>
<dbReference type="AlphaFoldDB" id="A0AAW1Z1F5"/>
<name>A0AAW1Z1F5_CULAL</name>
<sequence>MTHNLSYSAVAARGAPASSDTQPRSDLMKLKKSLRDLMTQYPEGITLSKARRFCPLLLDPELLKGHASVRQLLASMPDVVTLWGLGVQTLLLPADTNWNRRSLVG</sequence>
<evidence type="ECO:0000313" key="2">
    <source>
        <dbReference type="EMBL" id="KAK9954657.1"/>
    </source>
</evidence>
<accession>A0AAW1Z1F5</accession>
<dbReference type="InterPro" id="IPR041966">
    <property type="entry name" value="LOTUS-like"/>
</dbReference>
<dbReference type="Gene3D" id="3.30.420.610">
    <property type="entry name" value="LOTUS domain-like"/>
    <property type="match status" value="1"/>
</dbReference>
<dbReference type="EMBL" id="JAWDJR010000022">
    <property type="protein sequence ID" value="KAK9954657.1"/>
    <property type="molecule type" value="Genomic_DNA"/>
</dbReference>
<protein>
    <submittedName>
        <fullName evidence="2">Uncharacterized protein</fullName>
    </submittedName>
</protein>
<reference evidence="2 3" key="1">
    <citation type="submission" date="2024-05" db="EMBL/GenBank/DDBJ databases">
        <title>A high-quality chromosomal-level genome assembly of Topmouth culter (Culter alburnus).</title>
        <authorList>
            <person name="Zhao H."/>
        </authorList>
    </citation>
    <scope>NUCLEOTIDE SEQUENCE [LARGE SCALE GENOMIC DNA]</scope>
    <source>
        <strain evidence="2">CATC2023</strain>
        <tissue evidence="2">Muscle</tissue>
    </source>
</reference>
<proteinExistence type="predicted"/>
<evidence type="ECO:0000313" key="3">
    <source>
        <dbReference type="Proteomes" id="UP001479290"/>
    </source>
</evidence>
<keyword evidence="3" id="KW-1185">Reference proteome</keyword>